<protein>
    <submittedName>
        <fullName evidence="2">Toll/interleukin-1 receptor domain-containing protein</fullName>
    </submittedName>
</protein>
<dbReference type="SUPFAM" id="SSF52200">
    <property type="entry name" value="Toll/Interleukin receptor TIR domain"/>
    <property type="match status" value="1"/>
</dbReference>
<evidence type="ECO:0000313" key="3">
    <source>
        <dbReference type="Proteomes" id="UP000677244"/>
    </source>
</evidence>
<dbReference type="RefSeq" id="WP_209141904.1">
    <property type="nucleotide sequence ID" value="NZ_JAGHKO010000011.1"/>
</dbReference>
<dbReference type="EMBL" id="JAGHKO010000011">
    <property type="protein sequence ID" value="MBO9203853.1"/>
    <property type="molecule type" value="Genomic_DNA"/>
</dbReference>
<dbReference type="Gene3D" id="3.40.50.10140">
    <property type="entry name" value="Toll/interleukin-1 receptor homology (TIR) domain"/>
    <property type="match status" value="1"/>
</dbReference>
<sequence>MIDSKILGDIRNQRCILFLGPLMTTVRSEGKGTSLSELVCSRLSKELVKSNILSSDNGVQRNPYYVNSKYINFIGGRKEFEGQFERINSEFVQGPSYVYYRLSKIPFNTIINFGYDHLMERALIKGGYEFRFDYYNYCGDRKQYLKDSDEFENPLDKKTQLVYNLLGSIYNAESQIYTEDDQLEFMRQIAGDRRIPDNVLSRIRDDKDGKSYIFLGFNFEEWPFRFLLDLLDVPKKMKKSAYPKLNNYTIALATQEFYTERFGLEFIDSSPEEFARELIIKYNSVVFDHKYGYVSYHDSDEQYVKDFQLFLQNTGLSKRIKFWSKRQIMPGDIKEEAIRNNLDKATIYIPFINKDFLNDPALQHEMKVMMAKPNVMIFPVITKNCDYLFKFPDLKRKSAMMLPKEDSWLATAVKQPSDEDYVAMIKKINSKIR</sequence>
<dbReference type="InterPro" id="IPR035897">
    <property type="entry name" value="Toll_tir_struct_dom_sf"/>
</dbReference>
<proteinExistence type="predicted"/>
<dbReference type="Pfam" id="PF13676">
    <property type="entry name" value="TIR_2"/>
    <property type="match status" value="1"/>
</dbReference>
<evidence type="ECO:0000313" key="2">
    <source>
        <dbReference type="EMBL" id="MBO9203853.1"/>
    </source>
</evidence>
<evidence type="ECO:0000259" key="1">
    <source>
        <dbReference type="Pfam" id="PF13676"/>
    </source>
</evidence>
<feature type="domain" description="TIR" evidence="1">
    <location>
        <begin position="293"/>
        <end position="385"/>
    </location>
</feature>
<reference evidence="2 3" key="1">
    <citation type="submission" date="2021-03" db="EMBL/GenBank/DDBJ databases">
        <title>Assistant Professor.</title>
        <authorList>
            <person name="Huq M.A."/>
        </authorList>
    </citation>
    <scope>NUCLEOTIDE SEQUENCE [LARGE SCALE GENOMIC DNA]</scope>
    <source>
        <strain evidence="2 3">MAH-29</strain>
    </source>
</reference>
<keyword evidence="3" id="KW-1185">Reference proteome</keyword>
<dbReference type="Pfam" id="PF13289">
    <property type="entry name" value="SIR2_2"/>
    <property type="match status" value="1"/>
</dbReference>
<keyword evidence="2" id="KW-0675">Receptor</keyword>
<name>A0ABS3Z124_9BACT</name>
<comment type="caution">
    <text evidence="2">The sequence shown here is derived from an EMBL/GenBank/DDBJ whole genome shotgun (WGS) entry which is preliminary data.</text>
</comment>
<dbReference type="Proteomes" id="UP000677244">
    <property type="component" value="Unassembled WGS sequence"/>
</dbReference>
<gene>
    <name evidence="2" type="ORF">J7I42_26450</name>
</gene>
<organism evidence="2 3">
    <name type="scientific">Niastella soli</name>
    <dbReference type="NCBI Taxonomy" id="2821487"/>
    <lineage>
        <taxon>Bacteria</taxon>
        <taxon>Pseudomonadati</taxon>
        <taxon>Bacteroidota</taxon>
        <taxon>Chitinophagia</taxon>
        <taxon>Chitinophagales</taxon>
        <taxon>Chitinophagaceae</taxon>
        <taxon>Niastella</taxon>
    </lineage>
</organism>
<accession>A0ABS3Z124</accession>
<dbReference type="InterPro" id="IPR000157">
    <property type="entry name" value="TIR_dom"/>
</dbReference>